<feature type="transmembrane region" description="Helical" evidence="1">
    <location>
        <begin position="88"/>
        <end position="107"/>
    </location>
</feature>
<name>A0ABU0W496_9GAMM</name>
<feature type="transmembrane region" description="Helical" evidence="1">
    <location>
        <begin position="119"/>
        <end position="137"/>
    </location>
</feature>
<dbReference type="Pfam" id="PF10067">
    <property type="entry name" value="DUF2306"/>
    <property type="match status" value="1"/>
</dbReference>
<sequence length="174" mass="19225">MAAWSPDTIDFIARRDGFLRQSLIVHALAGTVALALGPFQFLSRLRNRYPRLHRISGRVYLLCILISGLTGLWLAFFTPGGVAATSGFFLLAVLWLLTGALALRAVLQGNYPVHQAWMMRSYALTFGAVTLRIYLGLGVPLAGLPFDQVYAMAAWASWVVNLLFVEWVLLREGA</sequence>
<keyword evidence="1" id="KW-0812">Transmembrane</keyword>
<proteinExistence type="predicted"/>
<feature type="transmembrane region" description="Helical" evidence="1">
    <location>
        <begin position="23"/>
        <end position="43"/>
    </location>
</feature>
<dbReference type="Proteomes" id="UP001239019">
    <property type="component" value="Unassembled WGS sequence"/>
</dbReference>
<protein>
    <submittedName>
        <fullName evidence="2">DUF2306 domain-containing protein</fullName>
    </submittedName>
</protein>
<evidence type="ECO:0000313" key="2">
    <source>
        <dbReference type="EMBL" id="MDQ2068792.1"/>
    </source>
</evidence>
<organism evidence="2 3">
    <name type="scientific">Natronospira bacteriovora</name>
    <dbReference type="NCBI Taxonomy" id="3069753"/>
    <lineage>
        <taxon>Bacteria</taxon>
        <taxon>Pseudomonadati</taxon>
        <taxon>Pseudomonadota</taxon>
        <taxon>Gammaproteobacteria</taxon>
        <taxon>Natronospirales</taxon>
        <taxon>Natronospiraceae</taxon>
        <taxon>Natronospira</taxon>
    </lineage>
</organism>
<dbReference type="EMBL" id="JAVDDT010000001">
    <property type="protein sequence ID" value="MDQ2068792.1"/>
    <property type="molecule type" value="Genomic_DNA"/>
</dbReference>
<evidence type="ECO:0000313" key="3">
    <source>
        <dbReference type="Proteomes" id="UP001239019"/>
    </source>
</evidence>
<accession>A0ABU0W496</accession>
<evidence type="ECO:0000256" key="1">
    <source>
        <dbReference type="SAM" id="Phobius"/>
    </source>
</evidence>
<feature type="transmembrane region" description="Helical" evidence="1">
    <location>
        <begin position="149"/>
        <end position="170"/>
    </location>
</feature>
<keyword evidence="1" id="KW-0472">Membrane</keyword>
<keyword evidence="3" id="KW-1185">Reference proteome</keyword>
<dbReference type="RefSeq" id="WP_306727267.1">
    <property type="nucleotide sequence ID" value="NZ_JAVDDT010000001.1"/>
</dbReference>
<reference evidence="2 3" key="1">
    <citation type="submission" date="2023-08" db="EMBL/GenBank/DDBJ databases">
        <title>Whole-genome sequencing of halo(alkali)philic microorganisms from hypersaline lakes.</title>
        <authorList>
            <person name="Sorokin D.Y."/>
            <person name="Abbas B."/>
            <person name="Merkel A.Y."/>
        </authorList>
    </citation>
    <scope>NUCLEOTIDE SEQUENCE [LARGE SCALE GENOMIC DNA]</scope>
    <source>
        <strain evidence="2 3">AB-CW4</strain>
    </source>
</reference>
<feature type="transmembrane region" description="Helical" evidence="1">
    <location>
        <begin position="55"/>
        <end position="76"/>
    </location>
</feature>
<gene>
    <name evidence="2" type="ORF">RBH19_02750</name>
</gene>
<dbReference type="InterPro" id="IPR018750">
    <property type="entry name" value="DUF2306_membrane"/>
</dbReference>
<keyword evidence="1" id="KW-1133">Transmembrane helix</keyword>
<comment type="caution">
    <text evidence="2">The sequence shown here is derived from an EMBL/GenBank/DDBJ whole genome shotgun (WGS) entry which is preliminary data.</text>
</comment>